<dbReference type="CDD" id="cd00165">
    <property type="entry name" value="S4"/>
    <property type="match status" value="1"/>
</dbReference>
<evidence type="ECO:0000259" key="10">
    <source>
        <dbReference type="SMART" id="SM00363"/>
    </source>
</evidence>
<gene>
    <name evidence="11" type="primary">rluC</name>
    <name evidence="11" type="ORF">E2F43_11175</name>
</gene>
<dbReference type="InterPro" id="IPR006224">
    <property type="entry name" value="PsdUridine_synth_RluA-like_CS"/>
</dbReference>
<dbReference type="Gene3D" id="3.10.290.10">
    <property type="entry name" value="RNA-binding S4 domain"/>
    <property type="match status" value="1"/>
</dbReference>
<dbReference type="OrthoDB" id="9807829at2"/>
<dbReference type="InterPro" id="IPR020103">
    <property type="entry name" value="PsdUridine_synth_cat_dom_sf"/>
</dbReference>
<dbReference type="GO" id="GO:0160141">
    <property type="term" value="F:23S rRNA pseudouridine(955/2504/2580) synthase activity"/>
    <property type="evidence" value="ECO:0007669"/>
    <property type="project" value="UniProtKB-EC"/>
</dbReference>
<evidence type="ECO:0000256" key="5">
    <source>
        <dbReference type="ARBA" id="ARBA00022884"/>
    </source>
</evidence>
<dbReference type="Pfam" id="PF00849">
    <property type="entry name" value="PseudoU_synth_2"/>
    <property type="match status" value="1"/>
</dbReference>
<accession>A0A4R5LSY0</accession>
<evidence type="ECO:0000256" key="3">
    <source>
        <dbReference type="ARBA" id="ARBA00010876"/>
    </source>
</evidence>
<dbReference type="CDD" id="cd02869">
    <property type="entry name" value="PseudoU_synth_RluA_like"/>
    <property type="match status" value="1"/>
</dbReference>
<dbReference type="NCBIfam" id="TIGR00005">
    <property type="entry name" value="rluA_subfam"/>
    <property type="match status" value="1"/>
</dbReference>
<evidence type="ECO:0000256" key="1">
    <source>
        <dbReference type="ARBA" id="ARBA00000381"/>
    </source>
</evidence>
<dbReference type="AlphaFoldDB" id="A0A4R5LSY0"/>
<protein>
    <recommendedName>
        <fullName evidence="9">Pseudouridine synthase</fullName>
        <ecNumber evidence="9">5.4.99.-</ecNumber>
    </recommendedName>
</protein>
<comment type="catalytic activity">
    <reaction evidence="1">
        <text>uridine(955/2504/2580) in 23S rRNA = pseudouridine(955/2504/2580) in 23S rRNA</text>
        <dbReference type="Rhea" id="RHEA:42528"/>
        <dbReference type="Rhea" id="RHEA-COMP:10099"/>
        <dbReference type="Rhea" id="RHEA-COMP:10100"/>
        <dbReference type="ChEBI" id="CHEBI:65314"/>
        <dbReference type="ChEBI" id="CHEBI:65315"/>
        <dbReference type="EC" id="5.4.99.24"/>
    </reaction>
</comment>
<dbReference type="InterPro" id="IPR050188">
    <property type="entry name" value="RluA_PseudoU_synthase"/>
</dbReference>
<evidence type="ECO:0000256" key="4">
    <source>
        <dbReference type="ARBA" id="ARBA00022552"/>
    </source>
</evidence>
<dbReference type="RefSeq" id="WP_133212611.1">
    <property type="nucleotide sequence ID" value="NZ_SMSE01000002.1"/>
</dbReference>
<dbReference type="PANTHER" id="PTHR21600">
    <property type="entry name" value="MITOCHONDRIAL RNA PSEUDOURIDINE SYNTHASE"/>
    <property type="match status" value="1"/>
</dbReference>
<reference evidence="11 12" key="1">
    <citation type="submission" date="2019-03" db="EMBL/GenBank/DDBJ databases">
        <title>Seongchinamella monodicae gen. nov., sp. nov., a novel member of the Gammaproteobacteria isolated from a tidal mudflat of beach.</title>
        <authorList>
            <person name="Yang H.G."/>
            <person name="Kang J.W."/>
            <person name="Lee S.D."/>
        </authorList>
    </citation>
    <scope>NUCLEOTIDE SEQUENCE [LARGE SCALE GENOMIC DNA]</scope>
    <source>
        <strain evidence="11 12">GH4-78</strain>
    </source>
</reference>
<dbReference type="Pfam" id="PF01479">
    <property type="entry name" value="S4"/>
    <property type="match status" value="1"/>
</dbReference>
<keyword evidence="4" id="KW-0698">rRNA processing</keyword>
<evidence type="ECO:0000256" key="9">
    <source>
        <dbReference type="RuleBase" id="RU362028"/>
    </source>
</evidence>
<feature type="domain" description="RNA-binding S4" evidence="10">
    <location>
        <begin position="23"/>
        <end position="82"/>
    </location>
</feature>
<dbReference type="InterPro" id="IPR002942">
    <property type="entry name" value="S4_RNA-bd"/>
</dbReference>
<dbReference type="GO" id="GO:0003723">
    <property type="term" value="F:RNA binding"/>
    <property type="evidence" value="ECO:0007669"/>
    <property type="project" value="UniProtKB-KW"/>
</dbReference>
<dbReference type="Proteomes" id="UP000295554">
    <property type="component" value="Unassembled WGS sequence"/>
</dbReference>
<name>A0A4R5LSY0_9GAMM</name>
<dbReference type="EMBL" id="SMSE01000002">
    <property type="protein sequence ID" value="TDG14042.1"/>
    <property type="molecule type" value="Genomic_DNA"/>
</dbReference>
<sequence length="316" mass="35995">MSDSEQNRPAVRHLTVDEDSCGQRLDNFLNRELRGVPRTRLYKALRKGEIRVNKGRVKPDYRLVTGDLVRIPPLRVPAPSEPPTIPRYWSQQLAERVIYEDDGLLVIDKPSGLAVHGGSGLNFGMIECLRQARPDDRYLELVHRLDRDTSGLIMVARRPAILREIHRQLREDKVDKRYLALVAGKWPRALKRVEAPLQKNVLQSGERMVRVAREGKPSITEFTVVERFNGATLVEAKPVTGRTHQIRVHAQHAGFPLLGDDKYGSDRGEALCQQLGLKRLFLHAFKLRLRLPDVGRLDLQAGLDDELESVLDKLRK</sequence>
<dbReference type="SMART" id="SM00363">
    <property type="entry name" value="S4"/>
    <property type="match status" value="1"/>
</dbReference>
<proteinExistence type="inferred from homology"/>
<dbReference type="InterPro" id="IPR006145">
    <property type="entry name" value="PsdUridine_synth_RsuA/RluA"/>
</dbReference>
<dbReference type="PROSITE" id="PS01129">
    <property type="entry name" value="PSI_RLU"/>
    <property type="match status" value="1"/>
</dbReference>
<dbReference type="InterPro" id="IPR006225">
    <property type="entry name" value="PsdUridine_synth_RluC/D"/>
</dbReference>
<comment type="caution">
    <text evidence="11">The sequence shown here is derived from an EMBL/GenBank/DDBJ whole genome shotgun (WGS) entry which is preliminary data.</text>
</comment>
<dbReference type="EC" id="5.4.99.-" evidence="9"/>
<evidence type="ECO:0000313" key="11">
    <source>
        <dbReference type="EMBL" id="TDG14042.1"/>
    </source>
</evidence>
<keyword evidence="6 9" id="KW-0413">Isomerase</keyword>
<dbReference type="NCBIfam" id="NF008249">
    <property type="entry name" value="PRK11025.1"/>
    <property type="match status" value="1"/>
</dbReference>
<feature type="active site" evidence="7">
    <location>
        <position position="146"/>
    </location>
</feature>
<keyword evidence="5 8" id="KW-0694">RNA-binding</keyword>
<evidence type="ECO:0000256" key="7">
    <source>
        <dbReference type="PIRSR" id="PIRSR606225-1"/>
    </source>
</evidence>
<dbReference type="PROSITE" id="PS50889">
    <property type="entry name" value="S4"/>
    <property type="match status" value="1"/>
</dbReference>
<dbReference type="Gene3D" id="3.30.2350.10">
    <property type="entry name" value="Pseudouridine synthase"/>
    <property type="match status" value="1"/>
</dbReference>
<keyword evidence="12" id="KW-1185">Reference proteome</keyword>
<evidence type="ECO:0000313" key="12">
    <source>
        <dbReference type="Proteomes" id="UP000295554"/>
    </source>
</evidence>
<evidence type="ECO:0000256" key="6">
    <source>
        <dbReference type="ARBA" id="ARBA00023235"/>
    </source>
</evidence>
<dbReference type="InterPro" id="IPR036986">
    <property type="entry name" value="S4_RNA-bd_sf"/>
</dbReference>
<evidence type="ECO:0000256" key="8">
    <source>
        <dbReference type="PROSITE-ProRule" id="PRU00182"/>
    </source>
</evidence>
<evidence type="ECO:0000256" key="2">
    <source>
        <dbReference type="ARBA" id="ARBA00002876"/>
    </source>
</evidence>
<dbReference type="PANTHER" id="PTHR21600:SF92">
    <property type="entry name" value="RIBOSOMAL LARGE SUBUNIT PSEUDOURIDINE SYNTHASE C"/>
    <property type="match status" value="1"/>
</dbReference>
<dbReference type="SUPFAM" id="SSF55174">
    <property type="entry name" value="Alpha-L RNA-binding motif"/>
    <property type="match status" value="1"/>
</dbReference>
<comment type="function">
    <text evidence="2">Responsible for synthesis of pseudouridine from uracil at positions 955, 2504 and 2580 in 23S ribosomal RNA.</text>
</comment>
<comment type="catalytic activity">
    <reaction evidence="9">
        <text>a uridine in RNA = a pseudouridine in RNA</text>
        <dbReference type="Rhea" id="RHEA:48348"/>
        <dbReference type="Rhea" id="RHEA-COMP:12068"/>
        <dbReference type="Rhea" id="RHEA-COMP:12069"/>
        <dbReference type="ChEBI" id="CHEBI:65314"/>
        <dbReference type="ChEBI" id="CHEBI:65315"/>
    </reaction>
</comment>
<comment type="similarity">
    <text evidence="3 9">Belongs to the pseudouridine synthase RluA family.</text>
</comment>
<organism evidence="11 12">
    <name type="scientific">Seongchinamella unica</name>
    <dbReference type="NCBI Taxonomy" id="2547392"/>
    <lineage>
        <taxon>Bacteria</taxon>
        <taxon>Pseudomonadati</taxon>
        <taxon>Pseudomonadota</taxon>
        <taxon>Gammaproteobacteria</taxon>
        <taxon>Cellvibrionales</taxon>
        <taxon>Halieaceae</taxon>
        <taxon>Seongchinamella</taxon>
    </lineage>
</organism>
<dbReference type="GO" id="GO:0000455">
    <property type="term" value="P:enzyme-directed rRNA pseudouridine synthesis"/>
    <property type="evidence" value="ECO:0007669"/>
    <property type="project" value="TreeGrafter"/>
</dbReference>
<dbReference type="SUPFAM" id="SSF55120">
    <property type="entry name" value="Pseudouridine synthase"/>
    <property type="match status" value="1"/>
</dbReference>